<reference evidence="2 3" key="1">
    <citation type="submission" date="2024-01" db="EMBL/GenBank/DDBJ databases">
        <title>The genomes of 5 underutilized Papilionoideae crops provide insights into root nodulation and disease resistanc.</title>
        <authorList>
            <person name="Jiang F."/>
        </authorList>
    </citation>
    <scope>NUCLEOTIDE SEQUENCE [LARGE SCALE GENOMIC DNA]</scope>
    <source>
        <strain evidence="2">JINMINGXINNONG_FW02</strain>
        <tissue evidence="2">Leaves</tissue>
    </source>
</reference>
<evidence type="ECO:0000256" key="1">
    <source>
        <dbReference type="SAM" id="SignalP"/>
    </source>
</evidence>
<organism evidence="2 3">
    <name type="scientific">Phaseolus coccineus</name>
    <name type="common">Scarlet runner bean</name>
    <name type="synonym">Phaseolus multiflorus</name>
    <dbReference type="NCBI Taxonomy" id="3886"/>
    <lineage>
        <taxon>Eukaryota</taxon>
        <taxon>Viridiplantae</taxon>
        <taxon>Streptophyta</taxon>
        <taxon>Embryophyta</taxon>
        <taxon>Tracheophyta</taxon>
        <taxon>Spermatophyta</taxon>
        <taxon>Magnoliopsida</taxon>
        <taxon>eudicotyledons</taxon>
        <taxon>Gunneridae</taxon>
        <taxon>Pentapetalae</taxon>
        <taxon>rosids</taxon>
        <taxon>fabids</taxon>
        <taxon>Fabales</taxon>
        <taxon>Fabaceae</taxon>
        <taxon>Papilionoideae</taxon>
        <taxon>50 kb inversion clade</taxon>
        <taxon>NPAAA clade</taxon>
        <taxon>indigoferoid/millettioid clade</taxon>
        <taxon>Phaseoleae</taxon>
        <taxon>Phaseolus</taxon>
    </lineage>
</organism>
<accession>A0AAN9MSX6</accession>
<dbReference type="PANTHER" id="PTHR35630:SF2">
    <property type="entry name" value="LEGUMINOSIN GROUP486 SECRETED PEPTIDE"/>
    <property type="match status" value="1"/>
</dbReference>
<dbReference type="EMBL" id="JAYMYR010000006">
    <property type="protein sequence ID" value="KAK7357999.1"/>
    <property type="molecule type" value="Genomic_DNA"/>
</dbReference>
<gene>
    <name evidence="2" type="ORF">VNO80_17298</name>
</gene>
<feature type="chain" id="PRO_5042851933" evidence="1">
    <location>
        <begin position="25"/>
        <end position="139"/>
    </location>
</feature>
<name>A0AAN9MSX6_PHACN</name>
<feature type="signal peptide" evidence="1">
    <location>
        <begin position="1"/>
        <end position="24"/>
    </location>
</feature>
<evidence type="ECO:0000313" key="2">
    <source>
        <dbReference type="EMBL" id="KAK7357999.1"/>
    </source>
</evidence>
<keyword evidence="1" id="KW-0732">Signal</keyword>
<keyword evidence="3" id="KW-1185">Reference proteome</keyword>
<protein>
    <submittedName>
        <fullName evidence="2">Uncharacterized protein</fullName>
    </submittedName>
</protein>
<proteinExistence type="predicted"/>
<evidence type="ECO:0000313" key="3">
    <source>
        <dbReference type="Proteomes" id="UP001374584"/>
    </source>
</evidence>
<comment type="caution">
    <text evidence="2">The sequence shown here is derived from an EMBL/GenBank/DDBJ whole genome shotgun (WGS) entry which is preliminary data.</text>
</comment>
<dbReference type="Proteomes" id="UP001374584">
    <property type="component" value="Unassembled WGS sequence"/>
</dbReference>
<dbReference type="AlphaFoldDB" id="A0AAN9MSX6"/>
<sequence length="139" mass="15679">MSISVVSGLILVAVCLNLKSLVYGDSLASIHKTESNTPSEINILGISISNDLPPSPTKLLFFADFQKNEVEIPRGTPYTRLLNTDNHTGGLRWKQCAEFSVIPSLEQGHQRILWSVREDGLYHSWDGRNWERRELWGPC</sequence>
<dbReference type="PANTHER" id="PTHR35630">
    <property type="entry name" value="LEGUMINOSIN GROUP486 SECRETED PEPTIDE"/>
    <property type="match status" value="1"/>
</dbReference>